<feature type="compositionally biased region" description="Polar residues" evidence="1">
    <location>
        <begin position="80"/>
        <end position="98"/>
    </location>
</feature>
<accession>A0A9P4U631</accession>
<reference evidence="2" key="1">
    <citation type="journal article" date="2020" name="Stud. Mycol.">
        <title>101 Dothideomycetes genomes: a test case for predicting lifestyles and emergence of pathogens.</title>
        <authorList>
            <person name="Haridas S."/>
            <person name="Albert R."/>
            <person name="Binder M."/>
            <person name="Bloem J."/>
            <person name="Labutti K."/>
            <person name="Salamov A."/>
            <person name="Andreopoulos B."/>
            <person name="Baker S."/>
            <person name="Barry K."/>
            <person name="Bills G."/>
            <person name="Bluhm B."/>
            <person name="Cannon C."/>
            <person name="Castanera R."/>
            <person name="Culley D."/>
            <person name="Daum C."/>
            <person name="Ezra D."/>
            <person name="Gonzalez J."/>
            <person name="Henrissat B."/>
            <person name="Kuo A."/>
            <person name="Liang C."/>
            <person name="Lipzen A."/>
            <person name="Lutzoni F."/>
            <person name="Magnuson J."/>
            <person name="Mondo S."/>
            <person name="Nolan M."/>
            <person name="Ohm R."/>
            <person name="Pangilinan J."/>
            <person name="Park H.-J."/>
            <person name="Ramirez L."/>
            <person name="Alfaro M."/>
            <person name="Sun H."/>
            <person name="Tritt A."/>
            <person name="Yoshinaga Y."/>
            <person name="Zwiers L.-H."/>
            <person name="Turgeon B."/>
            <person name="Goodwin S."/>
            <person name="Spatafora J."/>
            <person name="Crous P."/>
            <person name="Grigoriev I."/>
        </authorList>
    </citation>
    <scope>NUCLEOTIDE SEQUENCE</scope>
    <source>
        <strain evidence="2">CBS 690.94</strain>
    </source>
</reference>
<evidence type="ECO:0000313" key="2">
    <source>
        <dbReference type="EMBL" id="KAF2437693.1"/>
    </source>
</evidence>
<evidence type="ECO:0000313" key="3">
    <source>
        <dbReference type="Proteomes" id="UP000799764"/>
    </source>
</evidence>
<comment type="caution">
    <text evidence="2">The sequence shown here is derived from an EMBL/GenBank/DDBJ whole genome shotgun (WGS) entry which is preliminary data.</text>
</comment>
<proteinExistence type="predicted"/>
<organism evidence="2 3">
    <name type="scientific">Karstenula rhodostoma CBS 690.94</name>
    <dbReference type="NCBI Taxonomy" id="1392251"/>
    <lineage>
        <taxon>Eukaryota</taxon>
        <taxon>Fungi</taxon>
        <taxon>Dikarya</taxon>
        <taxon>Ascomycota</taxon>
        <taxon>Pezizomycotina</taxon>
        <taxon>Dothideomycetes</taxon>
        <taxon>Pleosporomycetidae</taxon>
        <taxon>Pleosporales</taxon>
        <taxon>Massarineae</taxon>
        <taxon>Didymosphaeriaceae</taxon>
        <taxon>Karstenula</taxon>
    </lineage>
</organism>
<dbReference type="AlphaFoldDB" id="A0A9P4U631"/>
<protein>
    <submittedName>
        <fullName evidence="2">Uncharacterized protein</fullName>
    </submittedName>
</protein>
<name>A0A9P4U631_9PLEO</name>
<gene>
    <name evidence="2" type="ORF">P171DRAFT_492035</name>
</gene>
<dbReference type="Proteomes" id="UP000799764">
    <property type="component" value="Unassembled WGS sequence"/>
</dbReference>
<keyword evidence="3" id="KW-1185">Reference proteome</keyword>
<evidence type="ECO:0000256" key="1">
    <source>
        <dbReference type="SAM" id="MobiDB-lite"/>
    </source>
</evidence>
<dbReference type="EMBL" id="MU001515">
    <property type="protein sequence ID" value="KAF2437693.1"/>
    <property type="molecule type" value="Genomic_DNA"/>
</dbReference>
<sequence>MATLHVRRMAKDYLELLALGSIGDLKRYDKQVPALKIDGQEAFHRRLRPQFLDIGKFIYDECLMNETANVTITKISTPLSSTATEHMNGNSRPNSARSATAKEEKRAPLPYGSYLNTEVGREESDAEEMVESKPLPDPFVLHLHPVETAVKNEKQLRVRKQ</sequence>
<feature type="region of interest" description="Disordered" evidence="1">
    <location>
        <begin position="80"/>
        <end position="131"/>
    </location>
</feature>